<evidence type="ECO:0000313" key="5">
    <source>
        <dbReference type="EMBL" id="JAG58609.1"/>
    </source>
</evidence>
<evidence type="ECO:0000313" key="1">
    <source>
        <dbReference type="EMBL" id="JAG13557.1"/>
    </source>
</evidence>
<organism evidence="3">
    <name type="scientific">Lygus hesperus</name>
    <name type="common">Western plant bug</name>
    <dbReference type="NCBI Taxonomy" id="30085"/>
    <lineage>
        <taxon>Eukaryota</taxon>
        <taxon>Metazoa</taxon>
        <taxon>Ecdysozoa</taxon>
        <taxon>Arthropoda</taxon>
        <taxon>Hexapoda</taxon>
        <taxon>Insecta</taxon>
        <taxon>Pterygota</taxon>
        <taxon>Neoptera</taxon>
        <taxon>Paraneoptera</taxon>
        <taxon>Hemiptera</taxon>
        <taxon>Heteroptera</taxon>
        <taxon>Panheteroptera</taxon>
        <taxon>Cimicomorpha</taxon>
        <taxon>Miridae</taxon>
        <taxon>Mirini</taxon>
        <taxon>Lygus</taxon>
    </lineage>
</organism>
<dbReference type="InterPro" id="IPR029063">
    <property type="entry name" value="SAM-dependent_MTases_sf"/>
</dbReference>
<dbReference type="SUPFAM" id="SSF53335">
    <property type="entry name" value="S-adenosyl-L-methionine-dependent methyltransferases"/>
    <property type="match status" value="1"/>
</dbReference>
<keyword evidence="3" id="KW-0489">Methyltransferase</keyword>
<dbReference type="InterPro" id="IPR019410">
    <property type="entry name" value="Methyltransf_16"/>
</dbReference>
<protein>
    <submittedName>
        <fullName evidence="3">Methyltransferase-like protein 22</fullName>
    </submittedName>
</protein>
<name>A0A0A9X8Z4_LYGHE</name>
<dbReference type="AlphaFoldDB" id="A0A0A9X8Z4"/>
<evidence type="ECO:0000313" key="4">
    <source>
        <dbReference type="EMBL" id="JAG17126.1"/>
    </source>
</evidence>
<reference evidence="3" key="1">
    <citation type="journal article" date="2014" name="PLoS ONE">
        <title>Transcriptome-Based Identification of ABC Transporters in the Western Tarnished Plant Bug Lygus hesperus.</title>
        <authorList>
            <person name="Hull J.J."/>
            <person name="Chaney K."/>
            <person name="Geib S.M."/>
            <person name="Fabrick J.A."/>
            <person name="Brent C.S."/>
            <person name="Walsh D."/>
            <person name="Lavine L.C."/>
        </authorList>
    </citation>
    <scope>NUCLEOTIDE SEQUENCE</scope>
</reference>
<dbReference type="GO" id="GO:0008276">
    <property type="term" value="F:protein methyltransferase activity"/>
    <property type="evidence" value="ECO:0007669"/>
    <property type="project" value="InterPro"/>
</dbReference>
<accession>A0A0A9X8Z4</accession>
<reference evidence="5" key="3">
    <citation type="submission" date="2014-09" db="EMBL/GenBank/DDBJ databases">
        <authorList>
            <person name="Magalhaes I.L.F."/>
            <person name="Oliveira U."/>
            <person name="Santos F.R."/>
            <person name="Vidigal T.H.D.A."/>
            <person name="Brescovit A.D."/>
            <person name="Santos A.J."/>
        </authorList>
    </citation>
    <scope>NUCLEOTIDE SEQUENCE</scope>
</reference>
<proteinExistence type="predicted"/>
<dbReference type="GO" id="GO:0005634">
    <property type="term" value="C:nucleus"/>
    <property type="evidence" value="ECO:0007669"/>
    <property type="project" value="TreeGrafter"/>
</dbReference>
<dbReference type="GO" id="GO:0032259">
    <property type="term" value="P:methylation"/>
    <property type="evidence" value="ECO:0007669"/>
    <property type="project" value="UniProtKB-KW"/>
</dbReference>
<dbReference type="InterPro" id="IPR038899">
    <property type="entry name" value="METTL22"/>
</dbReference>
<sequence length="274" mass="31470">MEVKSELYEEQTFQKVVILENSNSLVTLEFVNNQLVDCVNVDSDGDLLVPRKNRLSVEIEFSKSTVIPLVGLQIWRGAFLLADYILSQRKPLFEDKVVLELAAGVGFTGVIAGMVAREIVCTDVDKGGILELIQRNFKRNNHLMKASTSVLSLDFYQEDWSPALERKLKETDIIIAADVIYDNNLSEAFVKCLTRILQMPPKKTFLLALEKRFVFTVEDLDVVAPCYDHFFKYLKSQWSSPPMSNWTIQQLDLDFQQMFAYERTKHLVLWMITA</sequence>
<keyword evidence="3" id="KW-0808">Transferase</keyword>
<dbReference type="EMBL" id="GBRD01007208">
    <property type="protein sequence ID" value="JAG58613.1"/>
    <property type="molecule type" value="Transcribed_RNA"/>
</dbReference>
<evidence type="ECO:0000313" key="2">
    <source>
        <dbReference type="EMBL" id="JAG13558.1"/>
    </source>
</evidence>
<dbReference type="PANTHER" id="PTHR23108:SF0">
    <property type="entry name" value="METHYLTRANSFERASE-LIKE PROTEIN 22"/>
    <property type="match status" value="1"/>
</dbReference>
<dbReference type="EMBL" id="GBHO01030044">
    <property type="protein sequence ID" value="JAG13560.1"/>
    <property type="molecule type" value="Transcribed_RNA"/>
</dbReference>
<gene>
    <name evidence="3" type="primary">METTL22_6</name>
    <name evidence="1" type="synonym">METTL22_1</name>
    <name evidence="4" type="synonym">METTL22_4</name>
    <name evidence="2" type="synonym">METTL22_7</name>
    <name evidence="3" type="ORF">CM83_92257</name>
    <name evidence="2" type="ORF">CM83_92259</name>
    <name evidence="1" type="ORF">CM83_92261</name>
    <name evidence="4" type="ORF">CM83_92264</name>
</gene>
<dbReference type="PANTHER" id="PTHR23108">
    <property type="entry name" value="METHYLTRANSFERASE-RELATED"/>
    <property type="match status" value="1"/>
</dbReference>
<dbReference type="EMBL" id="GBHO01030047">
    <property type="protein sequence ID" value="JAG13557.1"/>
    <property type="molecule type" value="Transcribed_RNA"/>
</dbReference>
<dbReference type="EMBL" id="GBHO01030046">
    <property type="protein sequence ID" value="JAG13558.1"/>
    <property type="molecule type" value="Transcribed_RNA"/>
</dbReference>
<dbReference type="Gene3D" id="3.40.50.150">
    <property type="entry name" value="Vaccinia Virus protein VP39"/>
    <property type="match status" value="1"/>
</dbReference>
<dbReference type="EMBL" id="GBHO01026478">
    <property type="protein sequence ID" value="JAG17126.1"/>
    <property type="molecule type" value="Transcribed_RNA"/>
</dbReference>
<reference evidence="3" key="2">
    <citation type="submission" date="2014-07" db="EMBL/GenBank/DDBJ databases">
        <authorList>
            <person name="Hull J."/>
        </authorList>
    </citation>
    <scope>NUCLEOTIDE SEQUENCE</scope>
</reference>
<dbReference type="EMBL" id="GBRD01007212">
    <property type="protein sequence ID" value="JAG58609.1"/>
    <property type="molecule type" value="Transcribed_RNA"/>
</dbReference>
<evidence type="ECO:0000313" key="3">
    <source>
        <dbReference type="EMBL" id="JAG13560.1"/>
    </source>
</evidence>
<dbReference type="Pfam" id="PF10294">
    <property type="entry name" value="Methyltransf_16"/>
    <property type="match status" value="1"/>
</dbReference>